<name>A0ABU8YZ10_9CYAN</name>
<dbReference type="PANTHER" id="PTHR24104">
    <property type="entry name" value="E3 UBIQUITIN-PROTEIN LIGASE NHLRC1-RELATED"/>
    <property type="match status" value="1"/>
</dbReference>
<dbReference type="InterPro" id="IPR050952">
    <property type="entry name" value="TRIM-NHL_E3_ligases"/>
</dbReference>
<dbReference type="Proteomes" id="UP001384579">
    <property type="component" value="Unassembled WGS sequence"/>
</dbReference>
<dbReference type="InterPro" id="IPR011042">
    <property type="entry name" value="6-blade_b-propeller_TolB-like"/>
</dbReference>
<feature type="non-terminal residue" evidence="1">
    <location>
        <position position="151"/>
    </location>
</feature>
<proteinExistence type="predicted"/>
<keyword evidence="2" id="KW-1185">Reference proteome</keyword>
<dbReference type="RefSeq" id="WP_340542683.1">
    <property type="nucleotide sequence ID" value="NZ_JBBLXS010001355.1"/>
</dbReference>
<dbReference type="Gene3D" id="2.120.10.30">
    <property type="entry name" value="TolB, C-terminal domain"/>
    <property type="match status" value="1"/>
</dbReference>
<reference evidence="1 2" key="1">
    <citation type="journal article" date="2020" name="Harmful Algae">
        <title>Molecular and morphological characterization of a novel dihydroanatoxin-a producing Microcoleus species (cyanobacteria) from the Russian River, California, USA.</title>
        <authorList>
            <person name="Conklin K.Y."/>
            <person name="Stancheva R."/>
            <person name="Otten T.G."/>
            <person name="Fadness R."/>
            <person name="Boyer G.L."/>
            <person name="Read B."/>
            <person name="Zhang X."/>
            <person name="Sheath R.G."/>
        </authorList>
    </citation>
    <scope>NUCLEOTIDE SEQUENCE [LARGE SCALE GENOMIC DNA]</scope>
    <source>
        <strain evidence="1 2">PTRS2</strain>
    </source>
</reference>
<comment type="caution">
    <text evidence="1">The sequence shown here is derived from an EMBL/GenBank/DDBJ whole genome shotgun (WGS) entry which is preliminary data.</text>
</comment>
<dbReference type="EMBL" id="JBBLXS010001355">
    <property type="protein sequence ID" value="MEK0189543.1"/>
    <property type="molecule type" value="Genomic_DNA"/>
</dbReference>
<evidence type="ECO:0000313" key="2">
    <source>
        <dbReference type="Proteomes" id="UP001384579"/>
    </source>
</evidence>
<protein>
    <submittedName>
        <fullName evidence="1">Uncharacterized protein</fullName>
    </submittedName>
</protein>
<evidence type="ECO:0000313" key="1">
    <source>
        <dbReference type="EMBL" id="MEK0189543.1"/>
    </source>
</evidence>
<gene>
    <name evidence="1" type="ORF">WMG39_32565</name>
</gene>
<accession>A0ABU8YZ10</accession>
<sequence length="151" mass="16360">GSELYVSDRSTNRIRVYDSETLAELRSWSVDRPKQIAVDPQSNLWILQAKDASNPPQILHYSKTGTLLSQKITDVVDPTALAIDNQGRLLVTENGPRQQVLIYDISGTPKLIGTFGTQGGIYSGTRGEVGELKLNGLTGVGTDKAGNIYVS</sequence>
<organism evidence="1 2">
    <name type="scientific">Microcoleus anatoxicus PTRS2</name>
    <dbReference type="NCBI Taxonomy" id="2705321"/>
    <lineage>
        <taxon>Bacteria</taxon>
        <taxon>Bacillati</taxon>
        <taxon>Cyanobacteriota</taxon>
        <taxon>Cyanophyceae</taxon>
        <taxon>Oscillatoriophycideae</taxon>
        <taxon>Oscillatoriales</taxon>
        <taxon>Microcoleaceae</taxon>
        <taxon>Microcoleus</taxon>
        <taxon>Microcoleus anatoxicus</taxon>
    </lineage>
</organism>
<dbReference type="SUPFAM" id="SSF63825">
    <property type="entry name" value="YWTD domain"/>
    <property type="match status" value="1"/>
</dbReference>
<feature type="non-terminal residue" evidence="1">
    <location>
        <position position="1"/>
    </location>
</feature>